<dbReference type="Proteomes" id="UP000749646">
    <property type="component" value="Unassembled WGS sequence"/>
</dbReference>
<accession>A0A9P6J160</accession>
<dbReference type="EMBL" id="JAAAHW010006665">
    <property type="protein sequence ID" value="KAF9956677.1"/>
    <property type="molecule type" value="Genomic_DNA"/>
</dbReference>
<dbReference type="AlphaFoldDB" id="A0A9P6J160"/>
<organism evidence="1 2">
    <name type="scientific">Modicella reniformis</name>
    <dbReference type="NCBI Taxonomy" id="1440133"/>
    <lineage>
        <taxon>Eukaryota</taxon>
        <taxon>Fungi</taxon>
        <taxon>Fungi incertae sedis</taxon>
        <taxon>Mucoromycota</taxon>
        <taxon>Mortierellomycotina</taxon>
        <taxon>Mortierellomycetes</taxon>
        <taxon>Mortierellales</taxon>
        <taxon>Mortierellaceae</taxon>
        <taxon>Modicella</taxon>
    </lineage>
</organism>
<proteinExistence type="predicted"/>
<protein>
    <submittedName>
        <fullName evidence="1">Uncharacterized protein</fullName>
    </submittedName>
</protein>
<evidence type="ECO:0000313" key="1">
    <source>
        <dbReference type="EMBL" id="KAF9956677.1"/>
    </source>
</evidence>
<comment type="caution">
    <text evidence="1">The sequence shown here is derived from an EMBL/GenBank/DDBJ whole genome shotgun (WGS) entry which is preliminary data.</text>
</comment>
<reference evidence="1" key="1">
    <citation type="journal article" date="2020" name="Fungal Divers.">
        <title>Resolving the Mortierellaceae phylogeny through synthesis of multi-gene phylogenetics and phylogenomics.</title>
        <authorList>
            <person name="Vandepol N."/>
            <person name="Liber J."/>
            <person name="Desiro A."/>
            <person name="Na H."/>
            <person name="Kennedy M."/>
            <person name="Barry K."/>
            <person name="Grigoriev I.V."/>
            <person name="Miller A.N."/>
            <person name="O'Donnell K."/>
            <person name="Stajich J.E."/>
            <person name="Bonito G."/>
        </authorList>
    </citation>
    <scope>NUCLEOTIDE SEQUENCE</scope>
    <source>
        <strain evidence="1">MES-2147</strain>
    </source>
</reference>
<keyword evidence="2" id="KW-1185">Reference proteome</keyword>
<gene>
    <name evidence="1" type="ORF">BGZ65_002510</name>
</gene>
<sequence length="175" mass="19758">MCWDLVLIDDEIFARQERKTAEKEGRIAEAEARETRALIASAPNSGLFSRKASSISQSTSLFSVEEQEAYKEESRSRAVAIARIVQDLSTEVSTKQASFEARLQALEETKLRTLEDKMDTRLRTLEDRVVNIEEIKGMKDSVDRFLNTIPIQVGQNTAQLQSAHSSLVTQLAQRR</sequence>
<evidence type="ECO:0000313" key="2">
    <source>
        <dbReference type="Proteomes" id="UP000749646"/>
    </source>
</evidence>
<name>A0A9P6J160_9FUNG</name>